<organism evidence="1 2">
    <name type="scientific">Piloderma croceum (strain F 1598)</name>
    <dbReference type="NCBI Taxonomy" id="765440"/>
    <lineage>
        <taxon>Eukaryota</taxon>
        <taxon>Fungi</taxon>
        <taxon>Dikarya</taxon>
        <taxon>Basidiomycota</taxon>
        <taxon>Agaricomycotina</taxon>
        <taxon>Agaricomycetes</taxon>
        <taxon>Agaricomycetidae</taxon>
        <taxon>Atheliales</taxon>
        <taxon>Atheliaceae</taxon>
        <taxon>Piloderma</taxon>
    </lineage>
</organism>
<protein>
    <submittedName>
        <fullName evidence="1">Uncharacterized protein</fullName>
    </submittedName>
</protein>
<dbReference type="EMBL" id="KN833012">
    <property type="protein sequence ID" value="KIM79038.1"/>
    <property type="molecule type" value="Genomic_DNA"/>
</dbReference>
<keyword evidence="2" id="KW-1185">Reference proteome</keyword>
<dbReference type="HOGENOM" id="CLU_2543386_0_0_1"/>
<accession>A0A0C3AYF9</accession>
<evidence type="ECO:0000313" key="2">
    <source>
        <dbReference type="Proteomes" id="UP000054166"/>
    </source>
</evidence>
<reference evidence="2" key="2">
    <citation type="submission" date="2015-01" db="EMBL/GenBank/DDBJ databases">
        <title>Evolutionary Origins and Diversification of the Mycorrhizal Mutualists.</title>
        <authorList>
            <consortium name="DOE Joint Genome Institute"/>
            <consortium name="Mycorrhizal Genomics Consortium"/>
            <person name="Kohler A."/>
            <person name="Kuo A."/>
            <person name="Nagy L.G."/>
            <person name="Floudas D."/>
            <person name="Copeland A."/>
            <person name="Barry K.W."/>
            <person name="Cichocki N."/>
            <person name="Veneault-Fourrey C."/>
            <person name="LaButti K."/>
            <person name="Lindquist E.A."/>
            <person name="Lipzen A."/>
            <person name="Lundell T."/>
            <person name="Morin E."/>
            <person name="Murat C."/>
            <person name="Riley R."/>
            <person name="Ohm R."/>
            <person name="Sun H."/>
            <person name="Tunlid A."/>
            <person name="Henrissat B."/>
            <person name="Grigoriev I.V."/>
            <person name="Hibbett D.S."/>
            <person name="Martin F."/>
        </authorList>
    </citation>
    <scope>NUCLEOTIDE SEQUENCE [LARGE SCALE GENOMIC DNA]</scope>
    <source>
        <strain evidence="2">F 1598</strain>
    </source>
</reference>
<sequence length="83" mass="9135">MSDATLFGDNLVEKLALCGEQVDSAAILAHHIQWPIGIDTETRVLTPYGNELLAVLHKIYSMIDNQAAAEVAWSLNKQAKDWA</sequence>
<reference evidence="1 2" key="1">
    <citation type="submission" date="2014-04" db="EMBL/GenBank/DDBJ databases">
        <authorList>
            <consortium name="DOE Joint Genome Institute"/>
            <person name="Kuo A."/>
            <person name="Tarkka M."/>
            <person name="Buscot F."/>
            <person name="Kohler A."/>
            <person name="Nagy L.G."/>
            <person name="Floudas D."/>
            <person name="Copeland A."/>
            <person name="Barry K.W."/>
            <person name="Cichocki N."/>
            <person name="Veneault-Fourrey C."/>
            <person name="LaButti K."/>
            <person name="Lindquist E.A."/>
            <person name="Lipzen A."/>
            <person name="Lundell T."/>
            <person name="Morin E."/>
            <person name="Murat C."/>
            <person name="Sun H."/>
            <person name="Tunlid A."/>
            <person name="Henrissat B."/>
            <person name="Grigoriev I.V."/>
            <person name="Hibbett D.S."/>
            <person name="Martin F."/>
            <person name="Nordberg H.P."/>
            <person name="Cantor M.N."/>
            <person name="Hua S.X."/>
        </authorList>
    </citation>
    <scope>NUCLEOTIDE SEQUENCE [LARGE SCALE GENOMIC DNA]</scope>
    <source>
        <strain evidence="1 2">F 1598</strain>
    </source>
</reference>
<dbReference type="Proteomes" id="UP000054166">
    <property type="component" value="Unassembled WGS sequence"/>
</dbReference>
<gene>
    <name evidence="1" type="ORF">PILCRDRAFT_10700</name>
</gene>
<evidence type="ECO:0000313" key="1">
    <source>
        <dbReference type="EMBL" id="KIM79038.1"/>
    </source>
</evidence>
<dbReference type="InParanoid" id="A0A0C3AYF9"/>
<proteinExistence type="predicted"/>
<dbReference type="AlphaFoldDB" id="A0A0C3AYF9"/>
<name>A0A0C3AYF9_PILCF</name>